<dbReference type="OrthoDB" id="6159439at2759"/>
<dbReference type="InterPro" id="IPR050720">
    <property type="entry name" value="Engrailed_Homeobox_TFs"/>
</dbReference>
<dbReference type="InterPro" id="IPR017970">
    <property type="entry name" value="Homeobox_CS"/>
</dbReference>
<dbReference type="PRINTS" id="PR00031">
    <property type="entry name" value="HTHREPRESSR"/>
</dbReference>
<dbReference type="KEGG" id="char:105900562"/>
<dbReference type="InterPro" id="IPR000747">
    <property type="entry name" value="HD_engrailed"/>
</dbReference>
<dbReference type="PROSITE" id="PS00033">
    <property type="entry name" value="ENGRAILED"/>
    <property type="match status" value="1"/>
</dbReference>
<dbReference type="Proteomes" id="UP000515152">
    <property type="component" value="Chromosome 25"/>
</dbReference>
<dbReference type="Pfam" id="PF10525">
    <property type="entry name" value="Engrail_1_C_sig"/>
    <property type="match status" value="1"/>
</dbReference>
<comment type="subcellular location">
    <subcellularLocation>
        <location evidence="1 6 7">Nucleus</location>
    </subcellularLocation>
</comment>
<dbReference type="InterPro" id="IPR020479">
    <property type="entry name" value="HD_metazoa"/>
</dbReference>
<evidence type="ECO:0000256" key="4">
    <source>
        <dbReference type="ARBA" id="ARBA00023155"/>
    </source>
</evidence>
<keyword evidence="11" id="KW-1185">Reference proteome</keyword>
<feature type="compositionally biased region" description="Low complexity" evidence="9">
    <location>
        <begin position="119"/>
        <end position="137"/>
    </location>
</feature>
<dbReference type="InterPro" id="IPR019737">
    <property type="entry name" value="Homeobox-engrailed_CS"/>
</dbReference>
<keyword evidence="5 6" id="KW-0539">Nucleus</keyword>
<dbReference type="SUPFAM" id="SSF46689">
    <property type="entry name" value="Homeodomain-like"/>
    <property type="match status" value="1"/>
</dbReference>
<dbReference type="InterPro" id="IPR001356">
    <property type="entry name" value="HD"/>
</dbReference>
<protein>
    <recommendedName>
        <fullName evidence="8">Homeobox protein engrailed-like</fullName>
    </recommendedName>
</protein>
<feature type="region of interest" description="Disordered" evidence="9">
    <location>
        <begin position="1"/>
        <end position="24"/>
    </location>
</feature>
<comment type="similarity">
    <text evidence="8">Belongs to the Engrailed homeobox family.</text>
</comment>
<dbReference type="PROSITE" id="PS00027">
    <property type="entry name" value="HOMEOBOX_1"/>
    <property type="match status" value="1"/>
</dbReference>
<keyword evidence="2" id="KW-0217">Developmental protein</keyword>
<dbReference type="GO" id="GO:0030917">
    <property type="term" value="P:midbrain-hindbrain boundary development"/>
    <property type="evidence" value="ECO:0007669"/>
    <property type="project" value="UniProtKB-ARBA"/>
</dbReference>
<feature type="region of interest" description="Disordered" evidence="9">
    <location>
        <begin position="153"/>
        <end position="180"/>
    </location>
</feature>
<feature type="compositionally biased region" description="Basic and acidic residues" evidence="9">
    <location>
        <begin position="1"/>
        <end position="21"/>
    </location>
</feature>
<reference evidence="12" key="1">
    <citation type="submission" date="2025-08" db="UniProtKB">
        <authorList>
            <consortium name="RefSeq"/>
        </authorList>
    </citation>
    <scope>IDENTIFICATION</scope>
</reference>
<feature type="domain" description="Homeobox" evidence="10">
    <location>
        <begin position="172"/>
        <end position="232"/>
    </location>
</feature>
<accession>A0A6P3VX78</accession>
<dbReference type="GO" id="GO:0030901">
    <property type="term" value="P:midbrain development"/>
    <property type="evidence" value="ECO:0007669"/>
    <property type="project" value="UniProtKB-ARBA"/>
</dbReference>
<dbReference type="GO" id="GO:0000981">
    <property type="term" value="F:DNA-binding transcription factor activity, RNA polymerase II-specific"/>
    <property type="evidence" value="ECO:0007669"/>
    <property type="project" value="InterPro"/>
</dbReference>
<dbReference type="CDD" id="cd00086">
    <property type="entry name" value="homeodomain"/>
    <property type="match status" value="1"/>
</dbReference>
<evidence type="ECO:0000256" key="5">
    <source>
        <dbReference type="ARBA" id="ARBA00023242"/>
    </source>
</evidence>
<feature type="region of interest" description="Disordered" evidence="9">
    <location>
        <begin position="57"/>
        <end position="137"/>
    </location>
</feature>
<dbReference type="PRINTS" id="PR00024">
    <property type="entry name" value="HOMEOBOX"/>
</dbReference>
<gene>
    <name evidence="12" type="primary">en2b</name>
</gene>
<keyword evidence="4 6" id="KW-0371">Homeobox</keyword>
<evidence type="ECO:0000256" key="8">
    <source>
        <dbReference type="RuleBase" id="RU510713"/>
    </source>
</evidence>
<dbReference type="GO" id="GO:0000978">
    <property type="term" value="F:RNA polymerase II cis-regulatory region sequence-specific DNA binding"/>
    <property type="evidence" value="ECO:0007669"/>
    <property type="project" value="TreeGrafter"/>
</dbReference>
<evidence type="ECO:0000313" key="11">
    <source>
        <dbReference type="Proteomes" id="UP000515152"/>
    </source>
</evidence>
<evidence type="ECO:0000256" key="9">
    <source>
        <dbReference type="SAM" id="MobiDB-lite"/>
    </source>
</evidence>
<dbReference type="PANTHER" id="PTHR24341:SF5">
    <property type="entry name" value="HOMEOBOX PROTEIN ENGRAILED-2"/>
    <property type="match status" value="1"/>
</dbReference>
<dbReference type="PROSITE" id="PS50071">
    <property type="entry name" value="HOMEOBOX_2"/>
    <property type="match status" value="1"/>
</dbReference>
<dbReference type="GeneID" id="105900562"/>
<dbReference type="FunFam" id="1.10.10.60:FF:000167">
    <property type="entry name" value="Homeobox protein engrailed-like"/>
    <property type="match status" value="1"/>
</dbReference>
<feature type="compositionally biased region" description="Basic residues" evidence="9">
    <location>
        <begin position="160"/>
        <end position="169"/>
    </location>
</feature>
<dbReference type="Pfam" id="PF00046">
    <property type="entry name" value="Homeodomain"/>
    <property type="match status" value="1"/>
</dbReference>
<organism evidence="11 12">
    <name type="scientific">Clupea harengus</name>
    <name type="common">Atlantic herring</name>
    <dbReference type="NCBI Taxonomy" id="7950"/>
    <lineage>
        <taxon>Eukaryota</taxon>
        <taxon>Metazoa</taxon>
        <taxon>Chordata</taxon>
        <taxon>Craniata</taxon>
        <taxon>Vertebrata</taxon>
        <taxon>Euteleostomi</taxon>
        <taxon>Actinopterygii</taxon>
        <taxon>Neopterygii</taxon>
        <taxon>Teleostei</taxon>
        <taxon>Clupei</taxon>
        <taxon>Clupeiformes</taxon>
        <taxon>Clupeoidei</taxon>
        <taxon>Clupeidae</taxon>
        <taxon>Clupea</taxon>
    </lineage>
</organism>
<name>A0A6P3VX78_CLUHA</name>
<dbReference type="CTD" id="30238"/>
<dbReference type="Gene3D" id="1.10.10.60">
    <property type="entry name" value="Homeodomain-like"/>
    <property type="match status" value="1"/>
</dbReference>
<evidence type="ECO:0000256" key="6">
    <source>
        <dbReference type="PROSITE-ProRule" id="PRU00108"/>
    </source>
</evidence>
<dbReference type="PANTHER" id="PTHR24341">
    <property type="entry name" value="HOMEOBOX PROTEIN ENGRAILED"/>
    <property type="match status" value="1"/>
</dbReference>
<feature type="compositionally biased region" description="Basic and acidic residues" evidence="9">
    <location>
        <begin position="57"/>
        <end position="73"/>
    </location>
</feature>
<evidence type="ECO:0000256" key="7">
    <source>
        <dbReference type="RuleBase" id="RU000682"/>
    </source>
</evidence>
<dbReference type="InterPro" id="IPR019549">
    <property type="entry name" value="Homeobox-engrailed_C-terminal"/>
</dbReference>
<evidence type="ECO:0000256" key="2">
    <source>
        <dbReference type="ARBA" id="ARBA00022473"/>
    </source>
</evidence>
<keyword evidence="3 6" id="KW-0238">DNA-binding</keyword>
<dbReference type="InterPro" id="IPR009057">
    <property type="entry name" value="Homeodomain-like_sf"/>
</dbReference>
<dbReference type="PRINTS" id="PR00026">
    <property type="entry name" value="ENGRAILED"/>
</dbReference>
<dbReference type="SMART" id="SM00389">
    <property type="entry name" value="HOX"/>
    <property type="match status" value="1"/>
</dbReference>
<dbReference type="InterPro" id="IPR000047">
    <property type="entry name" value="HTH_motif"/>
</dbReference>
<sequence length="263" mass="29575">MEENDHSNRDAERQDSGDESNRAILPLLQAPANLLPHRITNFFIDNILRPDFGRRKEGTLNRESGIRRGRENHSSGFRLGQVEGTLAEEGTSNPGSINGAKKANIPEEAPLKPREESGDQCLSSDSDSSQTNSSPSSQPLLWPAWVYCTRYSDRPSSGPRSRKPKKKATPSKEDKRPRTAFTAEQLQRLKTEFQNNRYLTEQRRQSLAQELGLNESQIKIWFQNKRAKIKKASVGKNSLAVQLMAQGLYNHASNVKDDKSDSD</sequence>
<evidence type="ECO:0000259" key="10">
    <source>
        <dbReference type="PROSITE" id="PS50071"/>
    </source>
</evidence>
<dbReference type="RefSeq" id="XP_012683341.1">
    <property type="nucleotide sequence ID" value="XM_012827887.3"/>
</dbReference>
<dbReference type="GO" id="GO:0005634">
    <property type="term" value="C:nucleus"/>
    <property type="evidence" value="ECO:0007669"/>
    <property type="project" value="UniProtKB-SubCell"/>
</dbReference>
<evidence type="ECO:0000256" key="3">
    <source>
        <dbReference type="ARBA" id="ARBA00023125"/>
    </source>
</evidence>
<dbReference type="GO" id="GO:0001708">
    <property type="term" value="P:cell fate specification"/>
    <property type="evidence" value="ECO:0007669"/>
    <property type="project" value="UniProtKB-ARBA"/>
</dbReference>
<proteinExistence type="inferred from homology"/>
<evidence type="ECO:0000256" key="1">
    <source>
        <dbReference type="ARBA" id="ARBA00004123"/>
    </source>
</evidence>
<feature type="DNA-binding region" description="Homeobox" evidence="6">
    <location>
        <begin position="174"/>
        <end position="233"/>
    </location>
</feature>
<evidence type="ECO:0000313" key="12">
    <source>
        <dbReference type="RefSeq" id="XP_012683341.1"/>
    </source>
</evidence>
<dbReference type="AlphaFoldDB" id="A0A6P3VX78"/>
<dbReference type="GO" id="GO:0030182">
    <property type="term" value="P:neuron differentiation"/>
    <property type="evidence" value="ECO:0007669"/>
    <property type="project" value="TreeGrafter"/>
</dbReference>